<name>A0A835PUL8_VANPL</name>
<dbReference type="GO" id="GO:0009813">
    <property type="term" value="P:flavonoid biosynthetic process"/>
    <property type="evidence" value="ECO:0007669"/>
    <property type="project" value="UniProtKB-KW"/>
</dbReference>
<comment type="caution">
    <text evidence="9">The sequence shown here is derived from an EMBL/GenBank/DDBJ whole genome shotgun (WGS) entry which is preliminary data.</text>
</comment>
<gene>
    <name evidence="9" type="ORF">HPP92_022366</name>
</gene>
<organism evidence="9 10">
    <name type="scientific">Vanilla planifolia</name>
    <name type="common">Vanilla</name>
    <dbReference type="NCBI Taxonomy" id="51239"/>
    <lineage>
        <taxon>Eukaryota</taxon>
        <taxon>Viridiplantae</taxon>
        <taxon>Streptophyta</taxon>
        <taxon>Embryophyta</taxon>
        <taxon>Tracheophyta</taxon>
        <taxon>Spermatophyta</taxon>
        <taxon>Magnoliopsida</taxon>
        <taxon>Liliopsida</taxon>
        <taxon>Asparagales</taxon>
        <taxon>Orchidaceae</taxon>
        <taxon>Vanilloideae</taxon>
        <taxon>Vanilleae</taxon>
        <taxon>Vanilla</taxon>
    </lineage>
</organism>
<dbReference type="InterPro" id="IPR001099">
    <property type="entry name" value="Chalcone/stilbene_synt_N"/>
</dbReference>
<dbReference type="GO" id="GO:0016210">
    <property type="term" value="F:naringenin-chalcone synthase activity"/>
    <property type="evidence" value="ECO:0007669"/>
    <property type="project" value="UniProtKB-EC"/>
</dbReference>
<reference evidence="9 10" key="1">
    <citation type="journal article" date="2020" name="Nat. Food">
        <title>A phased Vanilla planifolia genome enables genetic improvement of flavour and production.</title>
        <authorList>
            <person name="Hasing T."/>
            <person name="Tang H."/>
            <person name="Brym M."/>
            <person name="Khazi F."/>
            <person name="Huang T."/>
            <person name="Chambers A.H."/>
        </authorList>
    </citation>
    <scope>NUCLEOTIDE SEQUENCE [LARGE SCALE GENOMIC DNA]</scope>
    <source>
        <tissue evidence="9">Leaf</tissue>
    </source>
</reference>
<evidence type="ECO:0000256" key="3">
    <source>
        <dbReference type="ARBA" id="ARBA00005531"/>
    </source>
</evidence>
<evidence type="ECO:0000313" key="9">
    <source>
        <dbReference type="EMBL" id="KAG0459238.1"/>
    </source>
</evidence>
<dbReference type="FunFam" id="3.40.47.10:FF:000025">
    <property type="entry name" value="Chalcone synthase 2"/>
    <property type="match status" value="1"/>
</dbReference>
<evidence type="ECO:0000256" key="4">
    <source>
        <dbReference type="ARBA" id="ARBA00012975"/>
    </source>
</evidence>
<sequence>MPGLVEKKTQRAEGLASILAIGRANPPNAMEQSTFPDFYFRVTNSEHMVDLKKKFQRICEKTAIRKRHFVWNEDLLIENPCLRTFMEPSLNVRQKVAVAEIPKLGAAAATKAIEEWGQPKSLITHVIFCTTSGMDLPGADYQLYKLLGLNPDIQRIMLYQQGCFAGGTVLRLAKCLAESSKGARVLVVCSETTTVLVRAPSEEHQDDLVAQALFADGASALIVGADPNVDTNERPLFTIFSTSQSGKMTCDVEKIVKRGRSLVSTLGSAPTMRAEAPSAKRACATRSSWCSSDGARTSTVVVSEHTTRTRAPLELSARHLARRRTVPPAKQPC</sequence>
<dbReference type="Gene3D" id="3.40.47.10">
    <property type="match status" value="1"/>
</dbReference>
<evidence type="ECO:0000256" key="2">
    <source>
        <dbReference type="ARBA" id="ARBA00004966"/>
    </source>
</evidence>
<evidence type="ECO:0000256" key="1">
    <source>
        <dbReference type="ARBA" id="ARBA00002969"/>
    </source>
</evidence>
<dbReference type="OrthoDB" id="329835at2759"/>
<keyword evidence="5" id="KW-0808">Transferase</keyword>
<evidence type="ECO:0000259" key="8">
    <source>
        <dbReference type="Pfam" id="PF00195"/>
    </source>
</evidence>
<comment type="similarity">
    <text evidence="3">Belongs to the thiolase-like superfamily. Chalcone/stilbene synthases family.</text>
</comment>
<dbReference type="InterPro" id="IPR016039">
    <property type="entry name" value="Thiolase-like"/>
</dbReference>
<dbReference type="SUPFAM" id="SSF53901">
    <property type="entry name" value="Thiolase-like"/>
    <property type="match status" value="1"/>
</dbReference>
<dbReference type="Proteomes" id="UP000639772">
    <property type="component" value="Chromosome 12"/>
</dbReference>
<proteinExistence type="inferred from homology"/>
<evidence type="ECO:0000256" key="6">
    <source>
        <dbReference type="ARBA" id="ARBA00023241"/>
    </source>
</evidence>
<protein>
    <recommendedName>
        <fullName evidence="4">chalcone synthase</fullName>
        <ecNumber evidence="4">2.3.1.74</ecNumber>
    </recommendedName>
</protein>
<keyword evidence="7" id="KW-0012">Acyltransferase</keyword>
<dbReference type="InterPro" id="IPR018088">
    <property type="entry name" value="Chalcone/stilbene_synthase_AS"/>
</dbReference>
<evidence type="ECO:0000256" key="5">
    <source>
        <dbReference type="ARBA" id="ARBA00022679"/>
    </source>
</evidence>
<dbReference type="CDD" id="cd00831">
    <property type="entry name" value="CHS_like"/>
    <property type="match status" value="1"/>
</dbReference>
<feature type="domain" description="Chalcone/stilbene synthase N-terminal" evidence="8">
    <location>
        <begin position="7"/>
        <end position="227"/>
    </location>
</feature>
<dbReference type="PANTHER" id="PTHR11877">
    <property type="entry name" value="HYDROXYMETHYLGLUTARYL-COA SYNTHASE"/>
    <property type="match status" value="1"/>
</dbReference>
<dbReference type="GO" id="GO:0030639">
    <property type="term" value="P:polyketide biosynthetic process"/>
    <property type="evidence" value="ECO:0007669"/>
    <property type="project" value="TreeGrafter"/>
</dbReference>
<dbReference type="EC" id="2.3.1.74" evidence="4"/>
<dbReference type="EMBL" id="JADCNM010000012">
    <property type="protein sequence ID" value="KAG0459238.1"/>
    <property type="molecule type" value="Genomic_DNA"/>
</dbReference>
<dbReference type="PANTHER" id="PTHR11877:SF14">
    <property type="entry name" value="CHALCONE SYNTHASE"/>
    <property type="match status" value="1"/>
</dbReference>
<evidence type="ECO:0000313" key="10">
    <source>
        <dbReference type="Proteomes" id="UP000639772"/>
    </source>
</evidence>
<keyword evidence="6" id="KW-0284">Flavonoid biosynthesis</keyword>
<comment type="pathway">
    <text evidence="2">Secondary metabolite biosynthesis; flavonoid biosynthesis.</text>
</comment>
<dbReference type="PROSITE" id="PS00441">
    <property type="entry name" value="CHALCONE_SYNTH"/>
    <property type="match status" value="1"/>
</dbReference>
<accession>A0A835PUL8</accession>
<comment type="function">
    <text evidence="1">The primary product of this enzyme is 4,2',4',6'-tetrahydroxychalcone (also termed naringenin-chalcone or chalcone) which can under specific conditions spontaneously isomerize into naringenin.</text>
</comment>
<evidence type="ECO:0000256" key="7">
    <source>
        <dbReference type="ARBA" id="ARBA00023315"/>
    </source>
</evidence>
<dbReference type="Pfam" id="PF00195">
    <property type="entry name" value="Chal_sti_synt_N"/>
    <property type="match status" value="1"/>
</dbReference>
<dbReference type="AlphaFoldDB" id="A0A835PUL8"/>
<dbReference type="InterPro" id="IPR011141">
    <property type="entry name" value="Polyketide_synthase_type-III"/>
</dbReference>